<dbReference type="STRING" id="58117.SAMN05421833_12948"/>
<name>A0A1N7GID5_9ACTN</name>
<dbReference type="InterPro" id="IPR013762">
    <property type="entry name" value="Integrase-like_cat_sf"/>
</dbReference>
<dbReference type="InterPro" id="IPR044068">
    <property type="entry name" value="CB"/>
</dbReference>
<sequence>MTDLLPARITPADEIVTAEILPAEIVTRPVHSAADFAVSAAAREAVLAGIPASTRRAYAADWSAFTAWCAEHGRVSLPVTAETVTEYVTHLTVTPSAKTGRPLAPSSIERALAAIRTMHNAADEAPPQTKAARKVLSGYRERLALSKDPASRTRKADPAVPDALRMMLATLDRSTLAGKRDAALLLLGYACAARVSELAALDIADVKDTPDGLLVSVYRRKIKAFTETAVPYGKIPETCPVRAVRDLLAAMAEAGRTSGPLLVRIDRHGRIAPPLTRGGKQIGDPSGRMTADAIADVVSRIAEAAGLEGRWTGHSLRRGFATAARRAGAALERIGRHGGWADGSKALLGYLEEGDRWTDNPVTGL</sequence>
<dbReference type="RefSeq" id="WP_204053981.1">
    <property type="nucleotide sequence ID" value="NZ_FTNI01000029.1"/>
</dbReference>
<feature type="domain" description="Core-binding (CB)" evidence="5">
    <location>
        <begin position="37"/>
        <end position="123"/>
    </location>
</feature>
<evidence type="ECO:0000313" key="7">
    <source>
        <dbReference type="Proteomes" id="UP000186096"/>
    </source>
</evidence>
<dbReference type="GO" id="GO:0015074">
    <property type="term" value="P:DNA integration"/>
    <property type="evidence" value="ECO:0007669"/>
    <property type="project" value="InterPro"/>
</dbReference>
<dbReference type="InterPro" id="IPR010998">
    <property type="entry name" value="Integrase_recombinase_N"/>
</dbReference>
<proteinExistence type="predicted"/>
<dbReference type="GO" id="GO:0003677">
    <property type="term" value="F:DNA binding"/>
    <property type="evidence" value="ECO:0007669"/>
    <property type="project" value="UniProtKB-UniRule"/>
</dbReference>
<dbReference type="Gene3D" id="1.10.150.130">
    <property type="match status" value="1"/>
</dbReference>
<keyword evidence="1 3" id="KW-0238">DNA-binding</keyword>
<dbReference type="EMBL" id="FTNI01000029">
    <property type="protein sequence ID" value="SIS12268.1"/>
    <property type="molecule type" value="Genomic_DNA"/>
</dbReference>
<dbReference type="SUPFAM" id="SSF56349">
    <property type="entry name" value="DNA breaking-rejoining enzymes"/>
    <property type="match status" value="1"/>
</dbReference>
<dbReference type="PROSITE" id="PS51900">
    <property type="entry name" value="CB"/>
    <property type="match status" value="1"/>
</dbReference>
<accession>A0A1N7GID5</accession>
<dbReference type="InterPro" id="IPR011010">
    <property type="entry name" value="DNA_brk_join_enz"/>
</dbReference>
<evidence type="ECO:0000256" key="2">
    <source>
        <dbReference type="ARBA" id="ARBA00023172"/>
    </source>
</evidence>
<evidence type="ECO:0000259" key="5">
    <source>
        <dbReference type="PROSITE" id="PS51900"/>
    </source>
</evidence>
<keyword evidence="2" id="KW-0233">DNA recombination</keyword>
<protein>
    <submittedName>
        <fullName evidence="6">Site-specific recombinase XerD</fullName>
    </submittedName>
</protein>
<evidence type="ECO:0000259" key="4">
    <source>
        <dbReference type="PROSITE" id="PS51898"/>
    </source>
</evidence>
<keyword evidence="7" id="KW-1185">Reference proteome</keyword>
<dbReference type="Pfam" id="PF00589">
    <property type="entry name" value="Phage_integrase"/>
    <property type="match status" value="1"/>
</dbReference>
<dbReference type="SUPFAM" id="SSF47823">
    <property type="entry name" value="lambda integrase-like, N-terminal domain"/>
    <property type="match status" value="1"/>
</dbReference>
<evidence type="ECO:0000313" key="6">
    <source>
        <dbReference type="EMBL" id="SIS12268.1"/>
    </source>
</evidence>
<dbReference type="PROSITE" id="PS51898">
    <property type="entry name" value="TYR_RECOMBINASE"/>
    <property type="match status" value="1"/>
</dbReference>
<dbReference type="PANTHER" id="PTHR34605:SF3">
    <property type="entry name" value="P CELL-TYPE AGGLUTINATION PROTEIN MAP4-LIKE-RELATED"/>
    <property type="match status" value="1"/>
</dbReference>
<evidence type="ECO:0000256" key="3">
    <source>
        <dbReference type="PROSITE-ProRule" id="PRU01248"/>
    </source>
</evidence>
<dbReference type="InterPro" id="IPR052925">
    <property type="entry name" value="Phage_Integrase-like_Recomb"/>
</dbReference>
<dbReference type="AlphaFoldDB" id="A0A1N7GID5"/>
<feature type="domain" description="Tyr recombinase" evidence="4">
    <location>
        <begin position="154"/>
        <end position="365"/>
    </location>
</feature>
<dbReference type="Proteomes" id="UP000186096">
    <property type="component" value="Unassembled WGS sequence"/>
</dbReference>
<dbReference type="Gene3D" id="1.10.443.10">
    <property type="entry name" value="Intergrase catalytic core"/>
    <property type="match status" value="1"/>
</dbReference>
<dbReference type="GO" id="GO:0006310">
    <property type="term" value="P:DNA recombination"/>
    <property type="evidence" value="ECO:0007669"/>
    <property type="project" value="UniProtKB-KW"/>
</dbReference>
<evidence type="ECO:0000256" key="1">
    <source>
        <dbReference type="ARBA" id="ARBA00023125"/>
    </source>
</evidence>
<gene>
    <name evidence="6" type="ORF">SAMN05421833_12948</name>
</gene>
<dbReference type="InterPro" id="IPR002104">
    <property type="entry name" value="Integrase_catalytic"/>
</dbReference>
<dbReference type="PANTHER" id="PTHR34605">
    <property type="entry name" value="PHAGE_INTEGRASE DOMAIN-CONTAINING PROTEIN"/>
    <property type="match status" value="1"/>
</dbReference>
<organism evidence="6 7">
    <name type="scientific">Microbispora rosea</name>
    <dbReference type="NCBI Taxonomy" id="58117"/>
    <lineage>
        <taxon>Bacteria</taxon>
        <taxon>Bacillati</taxon>
        <taxon>Actinomycetota</taxon>
        <taxon>Actinomycetes</taxon>
        <taxon>Streptosporangiales</taxon>
        <taxon>Streptosporangiaceae</taxon>
        <taxon>Microbispora</taxon>
    </lineage>
</organism>
<reference evidence="7" key="1">
    <citation type="submission" date="2017-01" db="EMBL/GenBank/DDBJ databases">
        <authorList>
            <person name="Varghese N."/>
            <person name="Submissions S."/>
        </authorList>
    </citation>
    <scope>NUCLEOTIDE SEQUENCE [LARGE SCALE GENOMIC DNA]</scope>
    <source>
        <strain evidence="7">ATCC 12950</strain>
    </source>
</reference>